<feature type="region of interest" description="Disordered" evidence="1">
    <location>
        <begin position="53"/>
        <end position="161"/>
    </location>
</feature>
<dbReference type="EMBL" id="NBSK02000005">
    <property type="protein sequence ID" value="KAJ0204480.1"/>
    <property type="molecule type" value="Genomic_DNA"/>
</dbReference>
<proteinExistence type="predicted"/>
<evidence type="ECO:0000256" key="1">
    <source>
        <dbReference type="SAM" id="MobiDB-lite"/>
    </source>
</evidence>
<evidence type="ECO:0000313" key="2">
    <source>
        <dbReference type="EMBL" id="KAJ0204480.1"/>
    </source>
</evidence>
<comment type="caution">
    <text evidence="2">The sequence shown here is derived from an EMBL/GenBank/DDBJ whole genome shotgun (WGS) entry which is preliminary data.</text>
</comment>
<gene>
    <name evidence="2" type="ORF">LSAT_V11C500276650</name>
</gene>
<dbReference type="PANTHER" id="PTHR36713:SF1">
    <property type="entry name" value="OS09G0344700 PROTEIN"/>
    <property type="match status" value="1"/>
</dbReference>
<organism evidence="2 3">
    <name type="scientific">Lactuca sativa</name>
    <name type="common">Garden lettuce</name>
    <dbReference type="NCBI Taxonomy" id="4236"/>
    <lineage>
        <taxon>Eukaryota</taxon>
        <taxon>Viridiplantae</taxon>
        <taxon>Streptophyta</taxon>
        <taxon>Embryophyta</taxon>
        <taxon>Tracheophyta</taxon>
        <taxon>Spermatophyta</taxon>
        <taxon>Magnoliopsida</taxon>
        <taxon>eudicotyledons</taxon>
        <taxon>Gunneridae</taxon>
        <taxon>Pentapetalae</taxon>
        <taxon>asterids</taxon>
        <taxon>campanulids</taxon>
        <taxon>Asterales</taxon>
        <taxon>Asteraceae</taxon>
        <taxon>Cichorioideae</taxon>
        <taxon>Cichorieae</taxon>
        <taxon>Lactucinae</taxon>
        <taxon>Lactuca</taxon>
    </lineage>
</organism>
<dbReference type="PANTHER" id="PTHR36713">
    <property type="entry name" value="OS09G0344700 PROTEIN"/>
    <property type="match status" value="1"/>
</dbReference>
<evidence type="ECO:0000313" key="3">
    <source>
        <dbReference type="Proteomes" id="UP000235145"/>
    </source>
</evidence>
<name>A0A9R1VGS4_LACSA</name>
<sequence length="169" mass="17920">MEATGEANIGSLLDKINPPLLEDAGLEDCALHPDSIQEAFLKAATAVRSHVFHDSDDESEGDCIEDPWPGNEFGGDRLVGITTETDPPGACAPKKGGELPEVIGDEVVIGEREGGGTGGADEAEKSCVDGLRGLKMGDTDDKKSETNKKLNEDEEDDEKRIPVLTEVCI</sequence>
<dbReference type="Proteomes" id="UP000235145">
    <property type="component" value="Unassembled WGS sequence"/>
</dbReference>
<feature type="compositionally biased region" description="Acidic residues" evidence="1">
    <location>
        <begin position="55"/>
        <end position="65"/>
    </location>
</feature>
<keyword evidence="3" id="KW-1185">Reference proteome</keyword>
<dbReference type="AlphaFoldDB" id="A0A9R1VGS4"/>
<accession>A0A9R1VGS4</accession>
<feature type="compositionally biased region" description="Basic and acidic residues" evidence="1">
    <location>
        <begin position="135"/>
        <end position="151"/>
    </location>
</feature>
<reference evidence="2 3" key="1">
    <citation type="journal article" date="2017" name="Nat. Commun.">
        <title>Genome assembly with in vitro proximity ligation data and whole-genome triplication in lettuce.</title>
        <authorList>
            <person name="Reyes-Chin-Wo S."/>
            <person name="Wang Z."/>
            <person name="Yang X."/>
            <person name="Kozik A."/>
            <person name="Arikit S."/>
            <person name="Song C."/>
            <person name="Xia L."/>
            <person name="Froenicke L."/>
            <person name="Lavelle D.O."/>
            <person name="Truco M.J."/>
            <person name="Xia R."/>
            <person name="Zhu S."/>
            <person name="Xu C."/>
            <person name="Xu H."/>
            <person name="Xu X."/>
            <person name="Cox K."/>
            <person name="Korf I."/>
            <person name="Meyers B.C."/>
            <person name="Michelmore R.W."/>
        </authorList>
    </citation>
    <scope>NUCLEOTIDE SEQUENCE [LARGE SCALE GENOMIC DNA]</scope>
    <source>
        <strain evidence="3">cv. Salinas</strain>
        <tissue evidence="2">Seedlings</tissue>
    </source>
</reference>
<protein>
    <submittedName>
        <fullName evidence="2">Uncharacterized protein</fullName>
    </submittedName>
</protein>